<dbReference type="AlphaFoldDB" id="A0A967F115"/>
<gene>
    <name evidence="2" type="ORF">HBA54_21070</name>
</gene>
<evidence type="ECO:0000313" key="2">
    <source>
        <dbReference type="EMBL" id="NIA71094.1"/>
    </source>
</evidence>
<feature type="chain" id="PRO_5037237704" evidence="1">
    <location>
        <begin position="29"/>
        <end position="148"/>
    </location>
</feature>
<name>A0A967F115_9PROT</name>
<feature type="signal peptide" evidence="1">
    <location>
        <begin position="1"/>
        <end position="28"/>
    </location>
</feature>
<comment type="caution">
    <text evidence="2">The sequence shown here is derived from an EMBL/GenBank/DDBJ whole genome shotgun (WGS) entry which is preliminary data.</text>
</comment>
<keyword evidence="3" id="KW-1185">Reference proteome</keyword>
<organism evidence="2 3">
    <name type="scientific">Pelagibius litoralis</name>
    <dbReference type="NCBI Taxonomy" id="374515"/>
    <lineage>
        <taxon>Bacteria</taxon>
        <taxon>Pseudomonadati</taxon>
        <taxon>Pseudomonadota</taxon>
        <taxon>Alphaproteobacteria</taxon>
        <taxon>Rhodospirillales</taxon>
        <taxon>Rhodovibrionaceae</taxon>
        <taxon>Pelagibius</taxon>
    </lineage>
</organism>
<protein>
    <submittedName>
        <fullName evidence="2">Uncharacterized protein</fullName>
    </submittedName>
</protein>
<proteinExistence type="predicted"/>
<dbReference type="RefSeq" id="WP_167228357.1">
    <property type="nucleotide sequence ID" value="NZ_JAAQPH010000018.1"/>
</dbReference>
<evidence type="ECO:0000313" key="3">
    <source>
        <dbReference type="Proteomes" id="UP000761264"/>
    </source>
</evidence>
<evidence type="ECO:0000256" key="1">
    <source>
        <dbReference type="SAM" id="SignalP"/>
    </source>
</evidence>
<accession>A0A967F115</accession>
<dbReference type="EMBL" id="JAAQPH010000018">
    <property type="protein sequence ID" value="NIA71094.1"/>
    <property type="molecule type" value="Genomic_DNA"/>
</dbReference>
<keyword evidence="1" id="KW-0732">Signal</keyword>
<dbReference type="Proteomes" id="UP000761264">
    <property type="component" value="Unassembled WGS sequence"/>
</dbReference>
<sequence length="148" mass="15773">MFKHLFKIAFSVVLASSVLMTASGGALAQSNKTFSTNKNSIPVVIQTDEGREVVRYSQLNPTQKRQLDRVLLSLKNAGPDLPPLNQSKIRLKAIDRNPEAAGCGFNSTGSEPFQFGCWIGGKVCYVSAGPGGVDGGCHQCNGTNCPKD</sequence>
<reference evidence="2" key="1">
    <citation type="submission" date="2020-03" db="EMBL/GenBank/DDBJ databases">
        <title>Genome of Pelagibius litoralis DSM 21314T.</title>
        <authorList>
            <person name="Wang G."/>
        </authorList>
    </citation>
    <scope>NUCLEOTIDE SEQUENCE</scope>
    <source>
        <strain evidence="2">DSM 21314</strain>
    </source>
</reference>